<sequence length="122" mass="13969">MKRSVVLILVLIAASVALGDRIEPNQAVIIQDETNRVTLSCSYETSSEDIDLYWYRQYPNSEPQYILWKGARSRDGRKHIPDPHFESSTTRTSTELIIKAATLKDSALYYCALWKDPVIQSF</sequence>
<evidence type="ECO:0000256" key="6">
    <source>
        <dbReference type="SAM" id="SignalP"/>
    </source>
</evidence>
<dbReference type="PANTHER" id="PTHR19367:SF18">
    <property type="entry name" value="T CELL RECEPTOR ALPHA VARIABLE 16"/>
    <property type="match status" value="1"/>
</dbReference>
<dbReference type="OMA" id="CALWKST"/>
<keyword evidence="4" id="KW-0393">Immunoglobulin domain</keyword>
<protein>
    <recommendedName>
        <fullName evidence="7">Ig-like domain-containing protein</fullName>
    </recommendedName>
</protein>
<feature type="domain" description="Ig-like" evidence="7">
    <location>
        <begin position="24"/>
        <end position="111"/>
    </location>
</feature>
<reference evidence="8" key="1">
    <citation type="submission" date="2025-08" db="UniProtKB">
        <authorList>
            <consortium name="Ensembl"/>
        </authorList>
    </citation>
    <scope>IDENTIFICATION</scope>
</reference>
<dbReference type="SMART" id="SM00406">
    <property type="entry name" value="IGv"/>
    <property type="match status" value="1"/>
</dbReference>
<evidence type="ECO:0000313" key="9">
    <source>
        <dbReference type="Proteomes" id="UP000472262"/>
    </source>
</evidence>
<reference evidence="8" key="2">
    <citation type="submission" date="2025-09" db="UniProtKB">
        <authorList>
            <consortium name="Ensembl"/>
        </authorList>
    </citation>
    <scope>IDENTIFICATION</scope>
</reference>
<evidence type="ECO:0000256" key="4">
    <source>
        <dbReference type="ARBA" id="ARBA00023319"/>
    </source>
</evidence>
<dbReference type="Pfam" id="PF07686">
    <property type="entry name" value="V-set"/>
    <property type="match status" value="1"/>
</dbReference>
<evidence type="ECO:0000256" key="1">
    <source>
        <dbReference type="ARBA" id="ARBA00022729"/>
    </source>
</evidence>
<dbReference type="Gene3D" id="2.60.40.10">
    <property type="entry name" value="Immunoglobulins"/>
    <property type="match status" value="1"/>
</dbReference>
<dbReference type="SUPFAM" id="SSF48726">
    <property type="entry name" value="Immunoglobulin"/>
    <property type="match status" value="1"/>
</dbReference>
<keyword evidence="5" id="KW-1279">T cell receptor</keyword>
<evidence type="ECO:0000256" key="3">
    <source>
        <dbReference type="ARBA" id="ARBA00023170"/>
    </source>
</evidence>
<dbReference type="InterPro" id="IPR013106">
    <property type="entry name" value="Ig_V-set"/>
</dbReference>
<organism evidence="8 9">
    <name type="scientific">Sinocyclocheilus grahami</name>
    <name type="common">Dianchi golden-line fish</name>
    <name type="synonym">Barbus grahami</name>
    <dbReference type="NCBI Taxonomy" id="75366"/>
    <lineage>
        <taxon>Eukaryota</taxon>
        <taxon>Metazoa</taxon>
        <taxon>Chordata</taxon>
        <taxon>Craniata</taxon>
        <taxon>Vertebrata</taxon>
        <taxon>Euteleostomi</taxon>
        <taxon>Actinopterygii</taxon>
        <taxon>Neopterygii</taxon>
        <taxon>Teleostei</taxon>
        <taxon>Ostariophysi</taxon>
        <taxon>Cypriniformes</taxon>
        <taxon>Cyprinidae</taxon>
        <taxon>Cyprininae</taxon>
        <taxon>Sinocyclocheilus</taxon>
    </lineage>
</organism>
<feature type="signal peptide" evidence="6">
    <location>
        <begin position="1"/>
        <end position="19"/>
    </location>
</feature>
<dbReference type="InterPro" id="IPR036179">
    <property type="entry name" value="Ig-like_dom_sf"/>
</dbReference>
<dbReference type="GO" id="GO:0042101">
    <property type="term" value="C:T cell receptor complex"/>
    <property type="evidence" value="ECO:0007669"/>
    <property type="project" value="UniProtKB-KW"/>
</dbReference>
<dbReference type="InParanoid" id="A0A672NBS7"/>
<dbReference type="GO" id="GO:0002250">
    <property type="term" value="P:adaptive immune response"/>
    <property type="evidence" value="ECO:0007669"/>
    <property type="project" value="UniProtKB-KW"/>
</dbReference>
<dbReference type="InterPro" id="IPR051287">
    <property type="entry name" value="TCR_variable_region"/>
</dbReference>
<keyword evidence="5" id="KW-0391">Immunity</keyword>
<dbReference type="InterPro" id="IPR013783">
    <property type="entry name" value="Ig-like_fold"/>
</dbReference>
<evidence type="ECO:0000313" key="8">
    <source>
        <dbReference type="Ensembl" id="ENSSGRP00000045536.1"/>
    </source>
</evidence>
<dbReference type="Ensembl" id="ENSSGRT00000048721.1">
    <property type="protein sequence ID" value="ENSSGRP00000045536.1"/>
    <property type="gene ID" value="ENSSGRG00000024420.1"/>
</dbReference>
<evidence type="ECO:0000256" key="5">
    <source>
        <dbReference type="ARBA" id="ARBA00043266"/>
    </source>
</evidence>
<keyword evidence="9" id="KW-1185">Reference proteome</keyword>
<accession>A0A672NBS7</accession>
<evidence type="ECO:0000259" key="7">
    <source>
        <dbReference type="PROSITE" id="PS50835"/>
    </source>
</evidence>
<feature type="chain" id="PRO_5025460953" description="Ig-like domain-containing protein" evidence="6">
    <location>
        <begin position="20"/>
        <end position="122"/>
    </location>
</feature>
<dbReference type="InterPro" id="IPR007110">
    <property type="entry name" value="Ig-like_dom"/>
</dbReference>
<dbReference type="PANTHER" id="PTHR19367">
    <property type="entry name" value="T-CELL RECEPTOR ALPHA CHAIN V REGION"/>
    <property type="match status" value="1"/>
</dbReference>
<dbReference type="PROSITE" id="PS50835">
    <property type="entry name" value="IG_LIKE"/>
    <property type="match status" value="1"/>
</dbReference>
<dbReference type="Proteomes" id="UP000472262">
    <property type="component" value="Unassembled WGS sequence"/>
</dbReference>
<dbReference type="AlphaFoldDB" id="A0A672NBS7"/>
<evidence type="ECO:0000256" key="2">
    <source>
        <dbReference type="ARBA" id="ARBA00023130"/>
    </source>
</evidence>
<keyword evidence="3" id="KW-0675">Receptor</keyword>
<proteinExistence type="predicted"/>
<keyword evidence="2" id="KW-1064">Adaptive immunity</keyword>
<name>A0A672NBS7_SINGR</name>
<keyword evidence="1 6" id="KW-0732">Signal</keyword>